<reference evidence="1 2" key="1">
    <citation type="submission" date="2020-12" db="EMBL/GenBank/DDBJ databases">
        <title>Bacterial novel species Adhaeribacter sp. BT258 isolated from soil.</title>
        <authorList>
            <person name="Jung H.-Y."/>
        </authorList>
    </citation>
    <scope>NUCLEOTIDE SEQUENCE [LARGE SCALE GENOMIC DNA]</scope>
    <source>
        <strain evidence="1 2">BT258</strain>
    </source>
</reference>
<keyword evidence="2" id="KW-1185">Reference proteome</keyword>
<proteinExistence type="predicted"/>
<dbReference type="RefSeq" id="WP_200506201.1">
    <property type="nucleotide sequence ID" value="NZ_JAEHFX010000005.1"/>
</dbReference>
<sequence length="259" mass="29822">MKKIFVLIIGLLVGFELQASCMAEWMAIYPSTNSVTQNPVFLLEYDESEYKLATKWDELEFTLLVNNKHKVGVKVLQKVTGVGANSQLLLQPEKLLTLNDSVQLEVDFKKKNTGILNQTFLTFRDRIKWRKWKVAQPEDLKPVSWVGNLSWEYPEERISSISTRGVNFLYQLHDDNPVHYEYVPGKTTALNLFEIEINGRKFYSLGGGPKSKFSIYDSICGGNFYLQHNKQYEARITALDFSGNRSQETKLVAFNTFRN</sequence>
<organism evidence="1 2">
    <name type="scientific">Adhaeribacter terrigena</name>
    <dbReference type="NCBI Taxonomy" id="2793070"/>
    <lineage>
        <taxon>Bacteria</taxon>
        <taxon>Pseudomonadati</taxon>
        <taxon>Bacteroidota</taxon>
        <taxon>Cytophagia</taxon>
        <taxon>Cytophagales</taxon>
        <taxon>Hymenobacteraceae</taxon>
        <taxon>Adhaeribacter</taxon>
    </lineage>
</organism>
<protein>
    <submittedName>
        <fullName evidence="1">Uncharacterized protein</fullName>
    </submittedName>
</protein>
<accession>A0ABS1C491</accession>
<name>A0ABS1C491_9BACT</name>
<dbReference type="Proteomes" id="UP000644147">
    <property type="component" value="Unassembled WGS sequence"/>
</dbReference>
<gene>
    <name evidence="1" type="ORF">I5M27_10635</name>
</gene>
<evidence type="ECO:0000313" key="2">
    <source>
        <dbReference type="Proteomes" id="UP000644147"/>
    </source>
</evidence>
<dbReference type="EMBL" id="JAEHFX010000005">
    <property type="protein sequence ID" value="MBK0403443.1"/>
    <property type="molecule type" value="Genomic_DNA"/>
</dbReference>
<evidence type="ECO:0000313" key="1">
    <source>
        <dbReference type="EMBL" id="MBK0403443.1"/>
    </source>
</evidence>
<comment type="caution">
    <text evidence="1">The sequence shown here is derived from an EMBL/GenBank/DDBJ whole genome shotgun (WGS) entry which is preliminary data.</text>
</comment>